<keyword evidence="3" id="KW-1185">Reference proteome</keyword>
<evidence type="ECO:0000313" key="1">
    <source>
        <dbReference type="EMBL" id="EST43624.1"/>
    </source>
</evidence>
<evidence type="ECO:0000313" key="3">
    <source>
        <dbReference type="Proteomes" id="UP000018208"/>
    </source>
</evidence>
<sequence>MALQIQQAQNAVVIDIGSNSIKIGYAADPCPQIYPSSFVQDTLPTNPENLAEHIIQKLPPDSSSLPLIFIIPKYIQTQALARFLPLFFTHSRQIFLYPTHLALLWSSNRTTCVIADFGHRSTRIYSSIDGQVRKMQKLDYFPQHQISDGGPELPGYSKYPDIPITVIDVIKAQIVNLRSYQKNIDVIITGGGSLTTGFDFRISALLPGVRIVAGRERCCHAWLGGAVGVGCQFQGQQGINQDNFQETIERGQIWSEW</sequence>
<dbReference type="SUPFAM" id="SSF53067">
    <property type="entry name" value="Actin-like ATPase domain"/>
    <property type="match status" value="2"/>
</dbReference>
<evidence type="ECO:0000313" key="2">
    <source>
        <dbReference type="EMBL" id="KAH0577599.1"/>
    </source>
</evidence>
<proteinExistence type="predicted"/>
<name>V6LS68_9EUKA</name>
<reference evidence="2" key="2">
    <citation type="submission" date="2020-12" db="EMBL/GenBank/DDBJ databases">
        <title>New Spironucleus salmonicida genome in near-complete chromosomes.</title>
        <authorList>
            <person name="Xu F."/>
            <person name="Kurt Z."/>
            <person name="Jimenez-Gonzalez A."/>
            <person name="Astvaldsson A."/>
            <person name="Andersson J.O."/>
            <person name="Svard S.G."/>
        </authorList>
    </citation>
    <scope>NUCLEOTIDE SEQUENCE</scope>
    <source>
        <strain evidence="2">ATCC 50377</strain>
    </source>
</reference>
<dbReference type="EMBL" id="KI546135">
    <property type="protein sequence ID" value="EST43624.1"/>
    <property type="molecule type" value="Genomic_DNA"/>
</dbReference>
<gene>
    <name evidence="1" type="ORF">SS50377_16667</name>
    <name evidence="2" type="ORF">SS50377_20953</name>
</gene>
<protein>
    <submittedName>
        <fullName evidence="1">Actin related protein</fullName>
    </submittedName>
</protein>
<organism evidence="1">
    <name type="scientific">Spironucleus salmonicida</name>
    <dbReference type="NCBI Taxonomy" id="348837"/>
    <lineage>
        <taxon>Eukaryota</taxon>
        <taxon>Metamonada</taxon>
        <taxon>Diplomonadida</taxon>
        <taxon>Hexamitidae</taxon>
        <taxon>Hexamitinae</taxon>
        <taxon>Spironucleus</taxon>
    </lineage>
</organism>
<dbReference type="Gene3D" id="3.30.420.40">
    <property type="match status" value="1"/>
</dbReference>
<accession>V6LS68</accession>
<dbReference type="EMBL" id="AUWU02000001">
    <property type="protein sequence ID" value="KAH0577599.1"/>
    <property type="molecule type" value="Genomic_DNA"/>
</dbReference>
<dbReference type="InterPro" id="IPR043129">
    <property type="entry name" value="ATPase_NBD"/>
</dbReference>
<dbReference type="OrthoDB" id="5132116at2759"/>
<reference evidence="1 2" key="1">
    <citation type="journal article" date="2014" name="PLoS Genet.">
        <title>The Genome of Spironucleus salmonicida Highlights a Fish Pathogen Adapted to Fluctuating Environments.</title>
        <authorList>
            <person name="Xu F."/>
            <person name="Jerlstrom-Hultqvist J."/>
            <person name="Einarsson E."/>
            <person name="Astvaldsson A."/>
            <person name="Svard S.G."/>
            <person name="Andersson J.O."/>
        </authorList>
    </citation>
    <scope>NUCLEOTIDE SEQUENCE</scope>
    <source>
        <strain evidence="2">ATCC 50377</strain>
    </source>
</reference>
<dbReference type="VEuPathDB" id="GiardiaDB:SS50377_20953"/>
<dbReference type="Proteomes" id="UP000018208">
    <property type="component" value="Unassembled WGS sequence"/>
</dbReference>
<dbReference type="AlphaFoldDB" id="V6LS68"/>